<dbReference type="SUPFAM" id="SSF53098">
    <property type="entry name" value="Ribonuclease H-like"/>
    <property type="match status" value="1"/>
</dbReference>
<dbReference type="Pfam" id="PF00665">
    <property type="entry name" value="rve"/>
    <property type="match status" value="1"/>
</dbReference>
<keyword evidence="6" id="KW-0511">Multifunctional enzyme</keyword>
<evidence type="ECO:0000256" key="4">
    <source>
        <dbReference type="ARBA" id="ARBA00022759"/>
    </source>
</evidence>
<dbReference type="Gene3D" id="3.10.10.10">
    <property type="entry name" value="HIV Type 1 Reverse Transcriptase, subunit A, domain 1"/>
    <property type="match status" value="1"/>
</dbReference>
<evidence type="ECO:0000256" key="5">
    <source>
        <dbReference type="ARBA" id="ARBA00022918"/>
    </source>
</evidence>
<dbReference type="EMBL" id="JARGEI010000010">
    <property type="protein sequence ID" value="KAJ8724784.1"/>
    <property type="molecule type" value="Genomic_DNA"/>
</dbReference>
<dbReference type="EC" id="2.7.7.49" evidence="1"/>
<dbReference type="InterPro" id="IPR001584">
    <property type="entry name" value="Integrase_cat-core"/>
</dbReference>
<evidence type="ECO:0000259" key="8">
    <source>
        <dbReference type="PROSITE" id="PS50994"/>
    </source>
</evidence>
<evidence type="ECO:0000256" key="6">
    <source>
        <dbReference type="ARBA" id="ARBA00023268"/>
    </source>
</evidence>
<keyword evidence="2" id="KW-0808">Transferase</keyword>
<comment type="caution">
    <text evidence="9">The sequence shown here is derived from an EMBL/GenBank/DDBJ whole genome shotgun (WGS) entry which is preliminary data.</text>
</comment>
<dbReference type="InterPro" id="IPR012337">
    <property type="entry name" value="RNaseH-like_sf"/>
</dbReference>
<dbReference type="InterPro" id="IPR036397">
    <property type="entry name" value="RNaseH_sf"/>
</dbReference>
<dbReference type="Pfam" id="PF17919">
    <property type="entry name" value="RT_RNaseH_2"/>
    <property type="match status" value="1"/>
</dbReference>
<dbReference type="FunFam" id="1.10.340.70:FF:000001">
    <property type="entry name" value="Retrovirus-related Pol polyprotein from transposon gypsy-like Protein"/>
    <property type="match status" value="1"/>
</dbReference>
<evidence type="ECO:0000256" key="3">
    <source>
        <dbReference type="ARBA" id="ARBA00022722"/>
    </source>
</evidence>
<feature type="domain" description="Reverse transcriptase" evidence="7">
    <location>
        <begin position="2"/>
        <end position="179"/>
    </location>
</feature>
<dbReference type="InterPro" id="IPR043128">
    <property type="entry name" value="Rev_trsase/Diguanyl_cyclase"/>
</dbReference>
<gene>
    <name evidence="9" type="ORF">PYW07_015742</name>
</gene>
<dbReference type="Proteomes" id="UP001231518">
    <property type="component" value="Chromosome 7"/>
</dbReference>
<dbReference type="InterPro" id="IPR041577">
    <property type="entry name" value="RT_RNaseH_2"/>
</dbReference>
<dbReference type="GO" id="GO:0004519">
    <property type="term" value="F:endonuclease activity"/>
    <property type="evidence" value="ECO:0007669"/>
    <property type="project" value="UniProtKB-KW"/>
</dbReference>
<dbReference type="FunFam" id="3.30.420.10:FF:000032">
    <property type="entry name" value="Retrovirus-related Pol polyprotein from transposon 297-like Protein"/>
    <property type="match status" value="1"/>
</dbReference>
<protein>
    <recommendedName>
        <fullName evidence="1">RNA-directed DNA polymerase</fullName>
        <ecNumber evidence="1">2.7.7.49</ecNumber>
    </recommendedName>
</protein>
<dbReference type="Gene3D" id="1.10.340.70">
    <property type="match status" value="1"/>
</dbReference>
<dbReference type="Pfam" id="PF00078">
    <property type="entry name" value="RVT_1"/>
    <property type="match status" value="1"/>
</dbReference>
<dbReference type="CDD" id="cd09274">
    <property type="entry name" value="RNase_HI_RT_Ty3"/>
    <property type="match status" value="1"/>
</dbReference>
<feature type="domain" description="Integrase catalytic" evidence="8">
    <location>
        <begin position="522"/>
        <end position="694"/>
    </location>
</feature>
<keyword evidence="5" id="KW-0695">RNA-directed DNA polymerase</keyword>
<evidence type="ECO:0000259" key="7">
    <source>
        <dbReference type="PROSITE" id="PS50878"/>
    </source>
</evidence>
<evidence type="ECO:0000256" key="2">
    <source>
        <dbReference type="ARBA" id="ARBA00022695"/>
    </source>
</evidence>
<dbReference type="GO" id="GO:0003964">
    <property type="term" value="F:RNA-directed DNA polymerase activity"/>
    <property type="evidence" value="ECO:0007669"/>
    <property type="project" value="UniProtKB-KW"/>
</dbReference>
<proteinExistence type="predicted"/>
<dbReference type="AlphaFoldDB" id="A0AAD7YSE5"/>
<dbReference type="InterPro" id="IPR043502">
    <property type="entry name" value="DNA/RNA_pol_sf"/>
</dbReference>
<dbReference type="CDD" id="cd01647">
    <property type="entry name" value="RT_LTR"/>
    <property type="match status" value="1"/>
</dbReference>
<keyword evidence="4" id="KW-0378">Hydrolase</keyword>
<evidence type="ECO:0000313" key="9">
    <source>
        <dbReference type="EMBL" id="KAJ8724784.1"/>
    </source>
</evidence>
<dbReference type="InterPro" id="IPR000477">
    <property type="entry name" value="RT_dom"/>
</dbReference>
<dbReference type="PROSITE" id="PS50878">
    <property type="entry name" value="RT_POL"/>
    <property type="match status" value="1"/>
</dbReference>
<dbReference type="PROSITE" id="PS50994">
    <property type="entry name" value="INTEGRASE"/>
    <property type="match status" value="1"/>
</dbReference>
<dbReference type="Gene3D" id="3.30.70.270">
    <property type="match status" value="2"/>
</dbReference>
<keyword evidence="10" id="KW-1185">Reference proteome</keyword>
<dbReference type="Gene3D" id="3.10.20.370">
    <property type="match status" value="1"/>
</dbReference>
<reference evidence="9" key="1">
    <citation type="submission" date="2023-03" db="EMBL/GenBank/DDBJ databases">
        <title>Chromosome-level genomes of two armyworms, Mythimna separata and Mythimna loreyi, provide insights into the biosynthesis and reception of sex pheromones.</title>
        <authorList>
            <person name="Zhao H."/>
        </authorList>
    </citation>
    <scope>NUCLEOTIDE SEQUENCE</scope>
    <source>
        <strain evidence="9">BeijingLab</strain>
        <tissue evidence="9">Pupa</tissue>
    </source>
</reference>
<dbReference type="GO" id="GO:0042575">
    <property type="term" value="C:DNA polymerase complex"/>
    <property type="evidence" value="ECO:0007669"/>
    <property type="project" value="UniProtKB-ARBA"/>
</dbReference>
<dbReference type="SUPFAM" id="SSF56672">
    <property type="entry name" value="DNA/RNA polymerases"/>
    <property type="match status" value="1"/>
</dbReference>
<evidence type="ECO:0000313" key="10">
    <source>
        <dbReference type="Proteomes" id="UP001231518"/>
    </source>
</evidence>
<accession>A0AAD7YSE5</accession>
<dbReference type="FunFam" id="3.10.20.370:FF:000001">
    <property type="entry name" value="Retrovirus-related Pol polyprotein from transposon 17.6-like protein"/>
    <property type="match status" value="1"/>
</dbReference>
<evidence type="ECO:0000256" key="1">
    <source>
        <dbReference type="ARBA" id="ARBA00012493"/>
    </source>
</evidence>
<keyword evidence="2" id="KW-0548">Nucleotidyltransferase</keyword>
<organism evidence="9 10">
    <name type="scientific">Mythimna separata</name>
    <name type="common">Oriental armyworm</name>
    <name type="synonym">Pseudaletia separata</name>
    <dbReference type="NCBI Taxonomy" id="271217"/>
    <lineage>
        <taxon>Eukaryota</taxon>
        <taxon>Metazoa</taxon>
        <taxon>Ecdysozoa</taxon>
        <taxon>Arthropoda</taxon>
        <taxon>Hexapoda</taxon>
        <taxon>Insecta</taxon>
        <taxon>Pterygota</taxon>
        <taxon>Neoptera</taxon>
        <taxon>Endopterygota</taxon>
        <taxon>Lepidoptera</taxon>
        <taxon>Glossata</taxon>
        <taxon>Ditrysia</taxon>
        <taxon>Noctuoidea</taxon>
        <taxon>Noctuidae</taxon>
        <taxon>Noctuinae</taxon>
        <taxon>Hadenini</taxon>
        <taxon>Mythimna</taxon>
    </lineage>
</organism>
<dbReference type="InterPro" id="IPR050951">
    <property type="entry name" value="Retrovirus_Pol_polyprotein"/>
</dbReference>
<keyword evidence="4" id="KW-0255">Endonuclease</keyword>
<dbReference type="GO" id="GO:0003676">
    <property type="term" value="F:nucleic acid binding"/>
    <property type="evidence" value="ECO:0007669"/>
    <property type="project" value="InterPro"/>
</dbReference>
<dbReference type="Pfam" id="PF17921">
    <property type="entry name" value="Integrase_H2C2"/>
    <property type="match status" value="1"/>
</dbReference>
<sequence length="829" mass="95537">MLEQGICQPSKSPWASPLHLVQKKNGELRPCGDYRKLNAVTKPDRYPIPRLRDFTYRLQGMKIFSKIDLRKAYNQLRIRKEDIEKTAVITPFGLFEFPRMCFGLRNAGQTFQRHMNNILGDLDFVYPFVDDILLASPDQARHRQHLEEVFKRLQEHGLRINVSKCVFGKPKLEFLGYDVSADGIQPIEERVKSIQNYPQPKTIQELRRFLGIINFYKESIPHAAHTQEKLFKYLRTSKKNDKTQIHLTTEEKQAFEACRNSIKNAVMLSHPSTHATLSLMCDASNSCVGAALQQYVNGKWQPLGFFSKKLTAAQTKYSTYDRELLAIYLAIRHFRRMFEGKEITVFTDHKPLTFALLRENSKTETPIRTRYLHFISQFTSKILHVEGKDNVVADALSRIEAITSPSPIDYNELARQQHDDSEVENVIRNKSLRFERIKPIDSNYRILCETSTDSARPYIPTQLRRTVFTAIHEMSHPGIRATRHLITKRFFWPNMNVDINNWTRSCIACQQTKTHRHTVSPLEAFPLVHRLSHIHIDIIGPLPISEGKRYCVTMIDRTTRWPEAYPVADITAETVARAVYEGWIARYGCPEKLTSDQGRQFESELFKNLMKRLGIERTRTTAYHPQANGIIERHHRTLKTALTARLQNSSWTNELPTVMLGLRATIKNDTDVSAAEALYGQSLRLPGEMIGEKITKYTQSHYEDVITSAMKKLNAAHINTDRRTTYIPRLLRTCSHVFVRNDAVRKPLTPTYNGPHRVLQRNDKTYTIQADGKTKTISIDRLKPAFLLDSQPEAEVIRHAAYTTRTGRCSKPPVRFAGEEPCTRHLQAA</sequence>
<dbReference type="InterPro" id="IPR041588">
    <property type="entry name" value="Integrase_H2C2"/>
</dbReference>
<dbReference type="PANTHER" id="PTHR37984:SF5">
    <property type="entry name" value="PROTEIN NYNRIN-LIKE"/>
    <property type="match status" value="1"/>
</dbReference>
<dbReference type="PANTHER" id="PTHR37984">
    <property type="entry name" value="PROTEIN CBG26694"/>
    <property type="match status" value="1"/>
</dbReference>
<dbReference type="GO" id="GO:0015074">
    <property type="term" value="P:DNA integration"/>
    <property type="evidence" value="ECO:0007669"/>
    <property type="project" value="InterPro"/>
</dbReference>
<keyword evidence="3" id="KW-0540">Nuclease</keyword>
<name>A0AAD7YSE5_MYTSE</name>
<dbReference type="Gene3D" id="3.30.420.10">
    <property type="entry name" value="Ribonuclease H-like superfamily/Ribonuclease H"/>
    <property type="match status" value="1"/>
</dbReference>